<dbReference type="Proteomes" id="UP000006461">
    <property type="component" value="Chromosome"/>
</dbReference>
<dbReference type="STRING" id="477641.MODMU_1049"/>
<proteinExistence type="predicted"/>
<name>I4ESY6_MODI5</name>
<evidence type="ECO:0000313" key="2">
    <source>
        <dbReference type="Proteomes" id="UP000006461"/>
    </source>
</evidence>
<keyword evidence="2" id="KW-1185">Reference proteome</keyword>
<gene>
    <name evidence="1" type="ordered locus">MODMU_1049</name>
</gene>
<dbReference type="OMA" id="PLALWSH"/>
<accession>I4ESY6</accession>
<dbReference type="PATRIC" id="fig|477641.3.peg.984"/>
<sequence>MTGALFGAPAGLFRRLDRSEVRVPDVRAAVSRLTAAGLDPLLELQVLDGVRGPMLVLDEAGRTTRVLLGELAAEMTRARVAATPEGVTAALAAWLARRPVPDRLAAAGGIAVLDWTDARQTTLGWRVVLVRDGVLVPWRPSRTATLPAVHQTRSSALGRAAGVAGELRMAGPVGLWTSAQPGVDTAVLVRPEVVLAGMAGRGLRLHDPHVVVTPRRPVACADAPVARRLVAEAADASVTIPWRELADLGWA</sequence>
<reference evidence="1 2" key="1">
    <citation type="journal article" date="2012" name="J. Bacteriol.">
        <title>Genome Sequence of Radiation-Resistant Modestobacter marinus Strain BC501, a Representative Actinobacterium That Thrives on Calcareous Stone Surfaces.</title>
        <authorList>
            <person name="Normand P."/>
            <person name="Gury J."/>
            <person name="Pujic P."/>
            <person name="Chouaia B."/>
            <person name="Crotti E."/>
            <person name="Brusetti L."/>
            <person name="Daffonchio D."/>
            <person name="Vacherie B."/>
            <person name="Barbe V."/>
            <person name="Medigue C."/>
            <person name="Calteau A."/>
            <person name="Ghodhbane-Gtari F."/>
            <person name="Essoussi I."/>
            <person name="Nouioui I."/>
            <person name="Abbassi-Ghozzi I."/>
            <person name="Gtari M."/>
        </authorList>
    </citation>
    <scope>NUCLEOTIDE SEQUENCE [LARGE SCALE GENOMIC DNA]</scope>
    <source>
        <strain evidence="2">BC 501</strain>
    </source>
</reference>
<dbReference type="EMBL" id="FO203431">
    <property type="protein sequence ID" value="CCH86499.1"/>
    <property type="molecule type" value="Genomic_DNA"/>
</dbReference>
<dbReference type="KEGG" id="mmar:MODMU_1049"/>
<protein>
    <submittedName>
        <fullName evidence="1">Uncharacterized protein</fullName>
    </submittedName>
</protein>
<evidence type="ECO:0000313" key="1">
    <source>
        <dbReference type="EMBL" id="CCH86499.1"/>
    </source>
</evidence>
<dbReference type="HOGENOM" id="CLU_1101643_0_0_11"/>
<organism evidence="1 2">
    <name type="scientific">Modestobacter italicus (strain DSM 44449 / CECT 9708 / BC 501)</name>
    <dbReference type="NCBI Taxonomy" id="2732864"/>
    <lineage>
        <taxon>Bacteria</taxon>
        <taxon>Bacillati</taxon>
        <taxon>Actinomycetota</taxon>
        <taxon>Actinomycetes</taxon>
        <taxon>Geodermatophilales</taxon>
        <taxon>Geodermatophilaceae</taxon>
        <taxon>Modestobacter</taxon>
    </lineage>
</organism>
<dbReference type="AlphaFoldDB" id="I4ESY6"/>
<dbReference type="OrthoDB" id="5187538at2"/>